<dbReference type="InterPro" id="IPR036047">
    <property type="entry name" value="F-box-like_dom_sf"/>
</dbReference>
<dbReference type="EMBL" id="WNTK01000003">
    <property type="protein sequence ID" value="KAG9486802.1"/>
    <property type="molecule type" value="Genomic_DNA"/>
</dbReference>
<evidence type="ECO:0000259" key="4">
    <source>
        <dbReference type="PROSITE" id="PS50181"/>
    </source>
</evidence>
<dbReference type="OrthoDB" id="10257471at2759"/>
<dbReference type="SMART" id="SM00256">
    <property type="entry name" value="FBOX"/>
    <property type="match status" value="1"/>
</dbReference>
<evidence type="ECO:0000256" key="1">
    <source>
        <dbReference type="ARBA" id="ARBA00022614"/>
    </source>
</evidence>
<dbReference type="CDD" id="cd22139">
    <property type="entry name" value="F-box_unchar"/>
    <property type="match status" value="1"/>
</dbReference>
<dbReference type="InterPro" id="IPR001611">
    <property type="entry name" value="Leu-rich_rpt"/>
</dbReference>
<evidence type="ECO:0000256" key="2">
    <source>
        <dbReference type="ARBA" id="ARBA00022786"/>
    </source>
</evidence>
<sequence>MELSTHNSTPLLLKPNTNVMDTPRTSNLKFLRAKRLNYFCGQSSQNPLSKTEELQNVEQTARTATPRGCLIAPSSTQVPQDAGLLKEMNDEAKTRSPNGETSLQDTKEAKPSASDSLQEVQEHLRDSPAYTTQHFPTTEVKTKKPIEYRNLQTAAEKSQGPNKSIPNSLQPKISNPPVLAILHTLQPVTKENTKGILMQHVPQAVPEKSEGKDPDLQSSQKETEVKEFSTYHDLLATPKQVKDERYLPQVKLETDEVDRLSTQRSLLRSSFVTDLNQDFLEDVSVPESEKLHHVMTWAKKFLNKCSEGEVISDNSDILSKNMGENSSFKSIGSSRLTGNYPKLKSRGFDDLKKHPYPSEEPKKSASGQSRLVKSPRSLYKPKSKTNTVLLDAFFAEPKSDFLDIDYEENEDNVSDSSCDAYSQLVKNNDVKDTFNIKAYDDLGENVFDHTKQGCIDSDGLLGNRAKPNQQHYNTHVLGETKSDMASKDNYINREDTSTSPESCLSTERLNFLLEDFKLVEKCFEKTGEVDDAKTDRTFLVKKCEKSDDSTYISMPGKIPALPRVDSKRSLSEGYTRQTYQVCPACSFFNTTSSNWCTECGSVVNCAKNQLTRNNGHFELPKPHIFDDNTIDEFFSVNNERKDFDNNPMSKQNARELGRTVCWEDNPDVVSDSEGSVLEKYAFYVKQLDVLRSQEKGKQAKHFQDKDTSETSSDDESSEEYSMPHVRSGPPRPWGETKTLGPDTYHLYGPAMKENNVKGSSEDIEGDKGSNPKDLLDRKLQKVADMASKVTGPVRYWEKSSIAWSSYTHGELKPRSLHNIQRPTSADYKKNKDQLQGDKATGKVCEAKNGSMWLLLPDEMWIYIFSLLSHGDLSKVAQVCRRFRYIANDDTLWKVIKVTNCHSLKDSCLASIGLHHPESISLYRCHNDTDTITDEAFRQLFQYCKDSLKKLNITNCSGDIFKGDTVLFYASHYCTQLTSVDISWTGATDKGIISLVQASTCLQSLSMNGCNITDNAINALLKRHCKSLIKLEIFGCLALTAKCLISVATECVHLETLNIGRIPKVTDACLAKVASNLHKITTLNLTSLNVVRDRAVHHIVKQCSELENLTLSSCLQVTDVSLMEISTYRTTIKYLDLSGCKKVSDIGIQALARSCQHLRYLDLSSTAAGKRGVCLLASYCHATLECLKLNFCKDVTADAIEKLCKYCKRLKVLHLYGCRVSPNLGYIKKFSKSFQILHDFSIPMANIIGE</sequence>
<feature type="domain" description="F-box" evidence="4">
    <location>
        <begin position="849"/>
        <end position="895"/>
    </location>
</feature>
<protein>
    <recommendedName>
        <fullName evidence="4">F-box domain-containing protein</fullName>
    </recommendedName>
</protein>
<feature type="compositionally biased region" description="Basic and acidic residues" evidence="3">
    <location>
        <begin position="346"/>
        <end position="363"/>
    </location>
</feature>
<keyword evidence="2" id="KW-0833">Ubl conjugation pathway</keyword>
<organism evidence="5 6">
    <name type="scientific">Eleutherodactylus coqui</name>
    <name type="common">Puerto Rican coqui</name>
    <dbReference type="NCBI Taxonomy" id="57060"/>
    <lineage>
        <taxon>Eukaryota</taxon>
        <taxon>Metazoa</taxon>
        <taxon>Chordata</taxon>
        <taxon>Craniata</taxon>
        <taxon>Vertebrata</taxon>
        <taxon>Euteleostomi</taxon>
        <taxon>Amphibia</taxon>
        <taxon>Batrachia</taxon>
        <taxon>Anura</taxon>
        <taxon>Neobatrachia</taxon>
        <taxon>Hyloidea</taxon>
        <taxon>Eleutherodactylidae</taxon>
        <taxon>Eleutherodactylinae</taxon>
        <taxon>Eleutherodactylus</taxon>
        <taxon>Eleutherodactylus</taxon>
    </lineage>
</organism>
<keyword evidence="1" id="KW-0433">Leucine-rich repeat</keyword>
<dbReference type="InterPro" id="IPR006553">
    <property type="entry name" value="Leu-rich_rpt_Cys-con_subtyp"/>
</dbReference>
<dbReference type="InterPro" id="IPR057207">
    <property type="entry name" value="FBXL15_LRR"/>
</dbReference>
<dbReference type="Proteomes" id="UP000770717">
    <property type="component" value="Unassembled WGS sequence"/>
</dbReference>
<dbReference type="SUPFAM" id="SSF81383">
    <property type="entry name" value="F-box domain"/>
    <property type="match status" value="1"/>
</dbReference>
<feature type="region of interest" description="Disordered" evidence="3">
    <location>
        <begin position="90"/>
        <end position="139"/>
    </location>
</feature>
<dbReference type="InterPro" id="IPR032675">
    <property type="entry name" value="LRR_dom_sf"/>
</dbReference>
<dbReference type="Pfam" id="PF25372">
    <property type="entry name" value="DUF7885"/>
    <property type="match status" value="1"/>
</dbReference>
<feature type="region of interest" description="Disordered" evidence="3">
    <location>
        <begin position="693"/>
        <end position="773"/>
    </location>
</feature>
<dbReference type="SMART" id="SM00367">
    <property type="entry name" value="LRR_CC"/>
    <property type="match status" value="8"/>
</dbReference>
<dbReference type="Pfam" id="PF12937">
    <property type="entry name" value="F-box-like"/>
    <property type="match status" value="1"/>
</dbReference>
<dbReference type="GO" id="GO:0019005">
    <property type="term" value="C:SCF ubiquitin ligase complex"/>
    <property type="evidence" value="ECO:0007669"/>
    <property type="project" value="TreeGrafter"/>
</dbReference>
<dbReference type="InterPro" id="IPR001810">
    <property type="entry name" value="F-box_dom"/>
</dbReference>
<feature type="region of interest" description="Disordered" evidence="3">
    <location>
        <begin position="345"/>
        <end position="377"/>
    </location>
</feature>
<reference evidence="5" key="1">
    <citation type="thesis" date="2020" institute="ProQuest LLC" country="789 East Eisenhower Parkway, Ann Arbor, MI, USA">
        <title>Comparative Genomics and Chromosome Evolution.</title>
        <authorList>
            <person name="Mudd A.B."/>
        </authorList>
    </citation>
    <scope>NUCLEOTIDE SEQUENCE</scope>
    <source>
        <strain evidence="5">HN-11 Male</strain>
        <tissue evidence="5">Kidney and liver</tissue>
    </source>
</reference>
<evidence type="ECO:0000313" key="5">
    <source>
        <dbReference type="EMBL" id="KAG9486802.1"/>
    </source>
</evidence>
<dbReference type="PANTHER" id="PTHR13318">
    <property type="entry name" value="PARTNER OF PAIRED, ISOFORM B-RELATED"/>
    <property type="match status" value="1"/>
</dbReference>
<dbReference type="SUPFAM" id="SSF52047">
    <property type="entry name" value="RNI-like"/>
    <property type="match status" value="1"/>
</dbReference>
<dbReference type="PANTHER" id="PTHR13318:SF235">
    <property type="entry name" value="F-BOX DOMAIN-CONTAINING PROTEIN"/>
    <property type="match status" value="1"/>
</dbReference>
<feature type="compositionally biased region" description="Polar residues" evidence="3">
    <location>
        <begin position="95"/>
        <end position="104"/>
    </location>
</feature>
<accession>A0A8J6KBF9</accession>
<comment type="caution">
    <text evidence="5">The sequence shown here is derived from an EMBL/GenBank/DDBJ whole genome shotgun (WGS) entry which is preliminary data.</text>
</comment>
<dbReference type="Pfam" id="PF13516">
    <property type="entry name" value="LRR_6"/>
    <property type="match status" value="1"/>
</dbReference>
<proteinExistence type="predicted"/>
<dbReference type="AlphaFoldDB" id="A0A8J6KBF9"/>
<feature type="compositionally biased region" description="Basic and acidic residues" evidence="3">
    <location>
        <begin position="693"/>
        <end position="708"/>
    </location>
</feature>
<evidence type="ECO:0000256" key="3">
    <source>
        <dbReference type="SAM" id="MobiDB-lite"/>
    </source>
</evidence>
<evidence type="ECO:0000313" key="6">
    <source>
        <dbReference type="Proteomes" id="UP000770717"/>
    </source>
</evidence>
<name>A0A8J6KBF9_ELECQ</name>
<gene>
    <name evidence="5" type="ORF">GDO78_006936</name>
</gene>
<feature type="region of interest" description="Disordered" evidence="3">
    <location>
        <begin position="1"/>
        <end position="20"/>
    </location>
</feature>
<dbReference type="Gene3D" id="3.80.10.10">
    <property type="entry name" value="Ribonuclease Inhibitor"/>
    <property type="match status" value="2"/>
</dbReference>
<dbReference type="Gene3D" id="1.20.1280.50">
    <property type="match status" value="1"/>
</dbReference>
<dbReference type="PROSITE" id="PS50181">
    <property type="entry name" value="FBOX"/>
    <property type="match status" value="1"/>
</dbReference>
<keyword evidence="6" id="KW-1185">Reference proteome</keyword>
<dbReference type="GO" id="GO:0031146">
    <property type="term" value="P:SCF-dependent proteasomal ubiquitin-dependent protein catabolic process"/>
    <property type="evidence" value="ECO:0007669"/>
    <property type="project" value="TreeGrafter"/>
</dbReference>